<keyword evidence="1" id="KW-0472">Membrane</keyword>
<feature type="transmembrane region" description="Helical" evidence="1">
    <location>
        <begin position="378"/>
        <end position="396"/>
    </location>
</feature>
<dbReference type="STRING" id="1797768.A3C59_04590"/>
<protein>
    <recommendedName>
        <fullName evidence="4">Baseplate protein J-like domain-containing protein</fullName>
    </recommendedName>
</protein>
<evidence type="ECO:0008006" key="4">
    <source>
        <dbReference type="Google" id="ProtNLM"/>
    </source>
</evidence>
<sequence>MSFFDKLSALNPFSKKEEVLEYFFALDISEESLTAGLWTIEGRQLKILESESQTYSSLDEVPKITDKLLDQVLGIRELDVEKILFGVPSSWLSDENLKGEYLKILRDLVKELELKPMAYVETAHALVHMLEKKEGIPPTAVLVGFEERHLTVTVARAGKLDGVKIVVRGDNSAADIEKALLQFSAIETLPSKILIYGEGVSELKDQLLSFPWMSKLSFLHLPKIDILTEGLEIKSICLAGASEIVENVTYTDAPINQAVKKSGVLSTAMEEEVEEEIVSSSSTPRNDEESEDENFGFMVGDIADQKEAELDDSNLEVPEEDEMPVRQTALSEVDDFERDLDTPKPQAFQETESKFSPKKFLTPILGLFSFKNSKRTTIFISVIGILLLIFALSLFLPKAEIKIFVEPKILEKDTQAIADPNQKLVDEDKKIIPGIVIQTEVSGSDKETASGKKQIGDPAKGIVILYNKTSDSKTLSKGTTLSSGSHKFILDTSVTIASQSASDSGITYGKSNGNVTASIVGADGNLPSGTEMSVGSFSTSQVSAKAEGNFSGGTSKEVTVVSSEDQQRLLAKLSSSLRLQAQQKLQESNPDKKVLEEALAETISKRSYSKNVNDQASEFSLNLTASYKGTAYDDKDLRLIVSRLVTTDVPEGFKLNLEDTETQADVSKLEKDGKLIFIARFKAKLMPSIDTEKVKKEIQGKSISEAEEIIKNMENVLGSEIKITPSLPSFLQRIPLIGGNIKVEVGLK</sequence>
<accession>A0A1F5JUD9</accession>
<reference evidence="2 3" key="1">
    <citation type="journal article" date="2016" name="Nat. Commun.">
        <title>Thousands of microbial genomes shed light on interconnected biogeochemical processes in an aquifer system.</title>
        <authorList>
            <person name="Anantharaman K."/>
            <person name="Brown C.T."/>
            <person name="Hug L.A."/>
            <person name="Sharon I."/>
            <person name="Castelle C.J."/>
            <person name="Probst A.J."/>
            <person name="Thomas B.C."/>
            <person name="Singh A."/>
            <person name="Wilkins M.J."/>
            <person name="Karaoz U."/>
            <person name="Brodie E.L."/>
            <person name="Williams K.H."/>
            <person name="Hubbard S.S."/>
            <person name="Banfield J.F."/>
        </authorList>
    </citation>
    <scope>NUCLEOTIDE SEQUENCE [LARGE SCALE GENOMIC DNA]</scope>
</reference>
<gene>
    <name evidence="2" type="ORF">A3C59_04590</name>
</gene>
<keyword evidence="1" id="KW-1133">Transmembrane helix</keyword>
<comment type="caution">
    <text evidence="2">The sequence shown here is derived from an EMBL/GenBank/DDBJ whole genome shotgun (WGS) entry which is preliminary data.</text>
</comment>
<name>A0A1F5JUD9_9BACT</name>
<dbReference type="Proteomes" id="UP000176902">
    <property type="component" value="Unassembled WGS sequence"/>
</dbReference>
<proteinExistence type="predicted"/>
<organism evidence="2 3">
    <name type="scientific">Candidatus Daviesbacteria bacterium RIFCSPHIGHO2_02_FULL_36_13</name>
    <dbReference type="NCBI Taxonomy" id="1797768"/>
    <lineage>
        <taxon>Bacteria</taxon>
        <taxon>Candidatus Daviesiibacteriota</taxon>
    </lineage>
</organism>
<dbReference type="EMBL" id="MFCV01000030">
    <property type="protein sequence ID" value="OGE32254.1"/>
    <property type="molecule type" value="Genomic_DNA"/>
</dbReference>
<dbReference type="AlphaFoldDB" id="A0A1F5JUD9"/>
<evidence type="ECO:0000313" key="2">
    <source>
        <dbReference type="EMBL" id="OGE32254.1"/>
    </source>
</evidence>
<evidence type="ECO:0000256" key="1">
    <source>
        <dbReference type="SAM" id="Phobius"/>
    </source>
</evidence>
<evidence type="ECO:0000313" key="3">
    <source>
        <dbReference type="Proteomes" id="UP000176902"/>
    </source>
</evidence>
<keyword evidence="1" id="KW-0812">Transmembrane</keyword>